<dbReference type="InterPro" id="IPR011712">
    <property type="entry name" value="Sig_transdc_His_kin_sub3_dim/P"/>
</dbReference>
<evidence type="ECO:0000256" key="8">
    <source>
        <dbReference type="ARBA" id="ARBA00023012"/>
    </source>
</evidence>
<keyword evidence="6 12" id="KW-0418">Kinase</keyword>
<dbReference type="SUPFAM" id="SSF55874">
    <property type="entry name" value="ATPase domain of HSP90 chaperone/DNA topoisomerase II/histidine kinase"/>
    <property type="match status" value="1"/>
</dbReference>
<evidence type="ECO:0000259" key="11">
    <source>
        <dbReference type="PROSITE" id="PS50109"/>
    </source>
</evidence>
<evidence type="ECO:0000313" key="12">
    <source>
        <dbReference type="EMBL" id="TMQ53669.1"/>
    </source>
</evidence>
<evidence type="ECO:0000256" key="2">
    <source>
        <dbReference type="ARBA" id="ARBA00012438"/>
    </source>
</evidence>
<keyword evidence="10" id="KW-0472">Membrane</keyword>
<evidence type="ECO:0000313" key="13">
    <source>
        <dbReference type="Proteomes" id="UP000320184"/>
    </source>
</evidence>
<dbReference type="InterPro" id="IPR005467">
    <property type="entry name" value="His_kinase_dom"/>
</dbReference>
<comment type="catalytic activity">
    <reaction evidence="1">
        <text>ATP + protein L-histidine = ADP + protein N-phospho-L-histidine.</text>
        <dbReference type="EC" id="2.7.13.3"/>
    </reaction>
</comment>
<organism evidence="12 13">
    <name type="scientific">Eiseniibacteriota bacterium</name>
    <dbReference type="NCBI Taxonomy" id="2212470"/>
    <lineage>
        <taxon>Bacteria</taxon>
        <taxon>Candidatus Eiseniibacteriota</taxon>
    </lineage>
</organism>
<dbReference type="AlphaFoldDB" id="A0A538SQL6"/>
<keyword evidence="5" id="KW-0547">Nucleotide-binding</keyword>
<dbReference type="GO" id="GO:0046983">
    <property type="term" value="F:protein dimerization activity"/>
    <property type="evidence" value="ECO:0007669"/>
    <property type="project" value="InterPro"/>
</dbReference>
<feature type="transmembrane region" description="Helical" evidence="10">
    <location>
        <begin position="71"/>
        <end position="94"/>
    </location>
</feature>
<dbReference type="InterPro" id="IPR036890">
    <property type="entry name" value="HATPase_C_sf"/>
</dbReference>
<comment type="caution">
    <text evidence="12">The sequence shown here is derived from an EMBL/GenBank/DDBJ whole genome shotgun (WGS) entry which is preliminary data.</text>
</comment>
<sequence length="306" mass="32517">MRGSASPPSSGPTSRSSSSATCAPRGSRPRSCSRRSPSSPGWCSGSTPREPLPPDPGCWPGRLLRALGNGVLYGVFADVLFIVAAAVGTLFLVLSDGRRALEERSLQLEQLTHQLLRAQEDERRRIARELHDQAGQVLTAVKIELDLEGRREASEMVGQALAQVRDLSNLLRPSVLDLGLVPALRGLVEDFGRRTRVDAALEIDEPLAPFGPELEVALFRVVQEALTNVARHAAAGRVDVRVGVENGSVRLAVEDDGRGFAGEPTPHLGLLGIRERVTALGGALAIESAPGQGFRLEATIPTGAVA</sequence>
<dbReference type="Gene3D" id="1.20.5.1930">
    <property type="match status" value="1"/>
</dbReference>
<dbReference type="EC" id="2.7.13.3" evidence="2"/>
<evidence type="ECO:0000256" key="5">
    <source>
        <dbReference type="ARBA" id="ARBA00022741"/>
    </source>
</evidence>
<dbReference type="PANTHER" id="PTHR24421">
    <property type="entry name" value="NITRATE/NITRITE SENSOR PROTEIN NARX-RELATED"/>
    <property type="match status" value="1"/>
</dbReference>
<reference evidence="12 13" key="1">
    <citation type="journal article" date="2019" name="Nat. Microbiol.">
        <title>Mediterranean grassland soil C-N compound turnover is dependent on rainfall and depth, and is mediated by genomically divergent microorganisms.</title>
        <authorList>
            <person name="Diamond S."/>
            <person name="Andeer P.F."/>
            <person name="Li Z."/>
            <person name="Crits-Christoph A."/>
            <person name="Burstein D."/>
            <person name="Anantharaman K."/>
            <person name="Lane K.R."/>
            <person name="Thomas B.C."/>
            <person name="Pan C."/>
            <person name="Northen T.R."/>
            <person name="Banfield J.F."/>
        </authorList>
    </citation>
    <scope>NUCLEOTIDE SEQUENCE [LARGE SCALE GENOMIC DNA]</scope>
    <source>
        <strain evidence="12">WS_3</strain>
    </source>
</reference>
<proteinExistence type="predicted"/>
<gene>
    <name evidence="12" type="ORF">E6K73_00975</name>
</gene>
<dbReference type="Gene3D" id="3.30.565.10">
    <property type="entry name" value="Histidine kinase-like ATPase, C-terminal domain"/>
    <property type="match status" value="1"/>
</dbReference>
<dbReference type="SMART" id="SM00387">
    <property type="entry name" value="HATPase_c"/>
    <property type="match status" value="1"/>
</dbReference>
<dbReference type="PANTHER" id="PTHR24421:SF10">
    <property type="entry name" value="NITRATE_NITRITE SENSOR PROTEIN NARQ"/>
    <property type="match status" value="1"/>
</dbReference>
<keyword evidence="10" id="KW-1133">Transmembrane helix</keyword>
<evidence type="ECO:0000256" key="4">
    <source>
        <dbReference type="ARBA" id="ARBA00022679"/>
    </source>
</evidence>
<evidence type="ECO:0000256" key="3">
    <source>
        <dbReference type="ARBA" id="ARBA00022553"/>
    </source>
</evidence>
<evidence type="ECO:0000256" key="10">
    <source>
        <dbReference type="SAM" id="Phobius"/>
    </source>
</evidence>
<dbReference type="Pfam" id="PF02518">
    <property type="entry name" value="HATPase_c"/>
    <property type="match status" value="1"/>
</dbReference>
<evidence type="ECO:0000256" key="7">
    <source>
        <dbReference type="ARBA" id="ARBA00022840"/>
    </source>
</evidence>
<dbReference type="GO" id="GO:0000155">
    <property type="term" value="F:phosphorelay sensor kinase activity"/>
    <property type="evidence" value="ECO:0007669"/>
    <property type="project" value="InterPro"/>
</dbReference>
<keyword evidence="10" id="KW-0812">Transmembrane</keyword>
<dbReference type="Proteomes" id="UP000320184">
    <property type="component" value="Unassembled WGS sequence"/>
</dbReference>
<feature type="compositionally biased region" description="Low complexity" evidence="9">
    <location>
        <begin position="34"/>
        <end position="46"/>
    </location>
</feature>
<feature type="domain" description="Histidine kinase" evidence="11">
    <location>
        <begin position="125"/>
        <end position="304"/>
    </location>
</feature>
<feature type="compositionally biased region" description="Low complexity" evidence="9">
    <location>
        <begin position="1"/>
        <end position="26"/>
    </location>
</feature>
<dbReference type="CDD" id="cd16917">
    <property type="entry name" value="HATPase_UhpB-NarQ-NarX-like"/>
    <property type="match status" value="1"/>
</dbReference>
<dbReference type="GO" id="GO:0005524">
    <property type="term" value="F:ATP binding"/>
    <property type="evidence" value="ECO:0007669"/>
    <property type="project" value="UniProtKB-KW"/>
</dbReference>
<keyword evidence="7" id="KW-0067">ATP-binding</keyword>
<protein>
    <recommendedName>
        <fullName evidence="2">histidine kinase</fullName>
        <ecNumber evidence="2">2.7.13.3</ecNumber>
    </recommendedName>
</protein>
<dbReference type="Pfam" id="PF07730">
    <property type="entry name" value="HisKA_3"/>
    <property type="match status" value="1"/>
</dbReference>
<evidence type="ECO:0000256" key="1">
    <source>
        <dbReference type="ARBA" id="ARBA00000085"/>
    </source>
</evidence>
<dbReference type="GO" id="GO:0016020">
    <property type="term" value="C:membrane"/>
    <property type="evidence" value="ECO:0007669"/>
    <property type="project" value="InterPro"/>
</dbReference>
<feature type="region of interest" description="Disordered" evidence="9">
    <location>
        <begin position="1"/>
        <end position="51"/>
    </location>
</feature>
<dbReference type="InterPro" id="IPR003594">
    <property type="entry name" value="HATPase_dom"/>
</dbReference>
<evidence type="ECO:0000256" key="9">
    <source>
        <dbReference type="SAM" id="MobiDB-lite"/>
    </source>
</evidence>
<name>A0A538SQL6_UNCEI</name>
<dbReference type="EMBL" id="VBOT01000012">
    <property type="protein sequence ID" value="TMQ53669.1"/>
    <property type="molecule type" value="Genomic_DNA"/>
</dbReference>
<dbReference type="InterPro" id="IPR050482">
    <property type="entry name" value="Sensor_HK_TwoCompSys"/>
</dbReference>
<keyword evidence="3" id="KW-0597">Phosphoprotein</keyword>
<evidence type="ECO:0000256" key="6">
    <source>
        <dbReference type="ARBA" id="ARBA00022777"/>
    </source>
</evidence>
<accession>A0A538SQL6</accession>
<keyword evidence="8" id="KW-0902">Two-component regulatory system</keyword>
<keyword evidence="4" id="KW-0808">Transferase</keyword>
<dbReference type="PROSITE" id="PS50109">
    <property type="entry name" value="HIS_KIN"/>
    <property type="match status" value="1"/>
</dbReference>